<reference evidence="2 3" key="1">
    <citation type="submission" date="2019-03" db="EMBL/GenBank/DDBJ databases">
        <title>Single cell metagenomics reveals metabolic interactions within the superorganism composed of flagellate Streblomastix strix and complex community of Bacteroidetes bacteria on its surface.</title>
        <authorList>
            <person name="Treitli S.C."/>
            <person name="Kolisko M."/>
            <person name="Husnik F."/>
            <person name="Keeling P."/>
            <person name="Hampl V."/>
        </authorList>
    </citation>
    <scope>NUCLEOTIDE SEQUENCE [LARGE SCALE GENOMIC DNA]</scope>
    <source>
        <strain evidence="2">ST1C</strain>
    </source>
</reference>
<protein>
    <submittedName>
        <fullName evidence="2">Uncharacterized protein</fullName>
    </submittedName>
</protein>
<dbReference type="EMBL" id="SNRW01001350">
    <property type="protein sequence ID" value="KAA6396749.1"/>
    <property type="molecule type" value="Genomic_DNA"/>
</dbReference>
<evidence type="ECO:0000256" key="1">
    <source>
        <dbReference type="SAM" id="MobiDB-lite"/>
    </source>
</evidence>
<sequence length="389" mass="46452">MSRFKRTEDPTEALYRHSIEEIKEIQAFREARPWLIGSYKPITMDFNVAPDVYDQNFRRQLSSDRVTVEDSLHQLSSFRNATMKGQAGNQFLNAGGNLDSKVKFILPMDRKINDKERDFRDKERDIRQQDKDKERQTWEKLRKDRERDKNRQEQEREWDKQRKEIERQRQRDREQEEKDKERSEREWQKEKEERIKEMEQSQRDREQDKEMDNEYDELDIEYISGPEGKKYKALPQIIPENVPPHLEKRGIAQPGELRWQEEPLMKQIEQLALPLRRGEGPLQIKSPFFPAESISIDTPYPYSIRAASYGLTKGSRRFWNKHNKQLTELEPLLATPTYIKISVPTTTLLHRYHLIHPLPPCSHSAGLQSDLDATNASKYRNPIFKLYRT</sequence>
<dbReference type="OrthoDB" id="10671829at2759"/>
<dbReference type="Proteomes" id="UP000324800">
    <property type="component" value="Unassembled WGS sequence"/>
</dbReference>
<dbReference type="AlphaFoldDB" id="A0A5J4WRP5"/>
<gene>
    <name evidence="2" type="ORF">EZS28_007727</name>
</gene>
<accession>A0A5J4WRP5</accession>
<organism evidence="2 3">
    <name type="scientific">Streblomastix strix</name>
    <dbReference type="NCBI Taxonomy" id="222440"/>
    <lineage>
        <taxon>Eukaryota</taxon>
        <taxon>Metamonada</taxon>
        <taxon>Preaxostyla</taxon>
        <taxon>Oxymonadida</taxon>
        <taxon>Streblomastigidae</taxon>
        <taxon>Streblomastix</taxon>
    </lineage>
</organism>
<feature type="region of interest" description="Disordered" evidence="1">
    <location>
        <begin position="116"/>
        <end position="135"/>
    </location>
</feature>
<proteinExistence type="predicted"/>
<name>A0A5J4WRP5_9EUKA</name>
<feature type="region of interest" description="Disordered" evidence="1">
    <location>
        <begin position="142"/>
        <end position="215"/>
    </location>
</feature>
<evidence type="ECO:0000313" key="3">
    <source>
        <dbReference type="Proteomes" id="UP000324800"/>
    </source>
</evidence>
<feature type="compositionally biased region" description="Basic and acidic residues" evidence="1">
    <location>
        <begin position="142"/>
        <end position="212"/>
    </location>
</feature>
<evidence type="ECO:0000313" key="2">
    <source>
        <dbReference type="EMBL" id="KAA6396749.1"/>
    </source>
</evidence>
<comment type="caution">
    <text evidence="2">The sequence shown here is derived from an EMBL/GenBank/DDBJ whole genome shotgun (WGS) entry which is preliminary data.</text>
</comment>